<proteinExistence type="predicted"/>
<reference evidence="1" key="1">
    <citation type="submission" date="2022-07" db="EMBL/GenBank/DDBJ databases">
        <title>Genome Sequence of Phlebia brevispora.</title>
        <authorList>
            <person name="Buettner E."/>
        </authorList>
    </citation>
    <scope>NUCLEOTIDE SEQUENCE</scope>
    <source>
        <strain evidence="1">MPL23</strain>
    </source>
</reference>
<evidence type="ECO:0000313" key="1">
    <source>
        <dbReference type="EMBL" id="KAJ3553259.1"/>
    </source>
</evidence>
<dbReference type="EMBL" id="JANHOG010000559">
    <property type="protein sequence ID" value="KAJ3553259.1"/>
    <property type="molecule type" value="Genomic_DNA"/>
</dbReference>
<comment type="caution">
    <text evidence="1">The sequence shown here is derived from an EMBL/GenBank/DDBJ whole genome shotgun (WGS) entry which is preliminary data.</text>
</comment>
<evidence type="ECO:0000313" key="2">
    <source>
        <dbReference type="Proteomes" id="UP001148662"/>
    </source>
</evidence>
<keyword evidence="2" id="KW-1185">Reference proteome</keyword>
<sequence>MYTYMHIDLIDRLGLLADCSIPTSHSWRAQRCDVNSLPTFLHFVVTKLVDTLTLALADWRGHTGGVSPHSVTATTLSLRAGGVSTGKHADRMIVEHNRSQACRNGRRLSFSSKVPLVIGTMISHVLTLILLKDDAPSRCRFYWPLHCPHHNTSLCCSESLDAIDTRRLFIALPAYEARYLVHPSACVCCAQGLTAFFATQTTGNISRGRARAAIGGASGRAADSLNLFNEEDDPRTYSIDSSAGSLTQQTAVPAARIYNGSATSVANADCVRGCVVTLDAFALKAERRRIDSQRWEQGSGQRKACRCGVHILDGHAAVNGQVGGAGSTSPRKRRSGGGANSRRRRRENGADGTYPNPPKRTRNTRGTSAVATFASPLAGPAITPGDDDIPDGGEHVQLDSTVAASTPQEPQAATEAAGEFEVPEQRRSTRSRRSRPAGPTRRHSSASETTTTSVSVSIAANTRNTRSSGNRAYQESEEKADEQADVEMKQEDSAGERAEQVTESANPPKDAEKPPETVATPIEAPAPSDAQANRRQPRLSRQSHVPEPSDEKKAGAPELKKISSIEKKSAESPADRISKPPEEPKESKEAPEATVVAAGQPKAKEPPIPDVPRLGQKILPSSSWTRFAAPVAGPAGPNANQKKIRDEEKEEGELSEESDTPPSRER</sequence>
<accession>A0ACC1T4X2</accession>
<protein>
    <submittedName>
        <fullName evidence="1">Uncharacterized protein</fullName>
    </submittedName>
</protein>
<organism evidence="1 2">
    <name type="scientific">Phlebia brevispora</name>
    <dbReference type="NCBI Taxonomy" id="194682"/>
    <lineage>
        <taxon>Eukaryota</taxon>
        <taxon>Fungi</taxon>
        <taxon>Dikarya</taxon>
        <taxon>Basidiomycota</taxon>
        <taxon>Agaricomycotina</taxon>
        <taxon>Agaricomycetes</taxon>
        <taxon>Polyporales</taxon>
        <taxon>Meruliaceae</taxon>
        <taxon>Phlebia</taxon>
    </lineage>
</organism>
<dbReference type="Proteomes" id="UP001148662">
    <property type="component" value="Unassembled WGS sequence"/>
</dbReference>
<gene>
    <name evidence="1" type="ORF">NM688_g3710</name>
</gene>
<name>A0ACC1T4X2_9APHY</name>